<evidence type="ECO:0000313" key="1">
    <source>
        <dbReference type="EMBL" id="MPC52693.1"/>
    </source>
</evidence>
<name>A0A5B7G635_PORTR</name>
<comment type="caution">
    <text evidence="1">The sequence shown here is derived from an EMBL/GenBank/DDBJ whole genome shotgun (WGS) entry which is preliminary data.</text>
</comment>
<dbReference type="AlphaFoldDB" id="A0A5B7G635"/>
<keyword evidence="2" id="KW-1185">Reference proteome</keyword>
<accession>A0A5B7G635</accession>
<reference evidence="1 2" key="1">
    <citation type="submission" date="2019-05" db="EMBL/GenBank/DDBJ databases">
        <title>Another draft genome of Portunus trituberculatus and its Hox gene families provides insights of decapod evolution.</title>
        <authorList>
            <person name="Jeong J.-H."/>
            <person name="Song I."/>
            <person name="Kim S."/>
            <person name="Choi T."/>
            <person name="Kim D."/>
            <person name="Ryu S."/>
            <person name="Kim W."/>
        </authorList>
    </citation>
    <scope>NUCLEOTIDE SEQUENCE [LARGE SCALE GENOMIC DNA]</scope>
    <source>
        <tissue evidence="1">Muscle</tissue>
    </source>
</reference>
<dbReference type="Proteomes" id="UP000324222">
    <property type="component" value="Unassembled WGS sequence"/>
</dbReference>
<proteinExistence type="predicted"/>
<dbReference type="EMBL" id="VSRR010011079">
    <property type="protein sequence ID" value="MPC52693.1"/>
    <property type="molecule type" value="Genomic_DNA"/>
</dbReference>
<gene>
    <name evidence="1" type="ORF">E2C01_046569</name>
</gene>
<protein>
    <submittedName>
        <fullName evidence="1">Uncharacterized protein</fullName>
    </submittedName>
</protein>
<organism evidence="1 2">
    <name type="scientific">Portunus trituberculatus</name>
    <name type="common">Swimming crab</name>
    <name type="synonym">Neptunus trituberculatus</name>
    <dbReference type="NCBI Taxonomy" id="210409"/>
    <lineage>
        <taxon>Eukaryota</taxon>
        <taxon>Metazoa</taxon>
        <taxon>Ecdysozoa</taxon>
        <taxon>Arthropoda</taxon>
        <taxon>Crustacea</taxon>
        <taxon>Multicrustacea</taxon>
        <taxon>Malacostraca</taxon>
        <taxon>Eumalacostraca</taxon>
        <taxon>Eucarida</taxon>
        <taxon>Decapoda</taxon>
        <taxon>Pleocyemata</taxon>
        <taxon>Brachyura</taxon>
        <taxon>Eubrachyura</taxon>
        <taxon>Portunoidea</taxon>
        <taxon>Portunidae</taxon>
        <taxon>Portuninae</taxon>
        <taxon>Portunus</taxon>
    </lineage>
</organism>
<sequence length="68" mass="7170">MDRKLGAPQSTPTPDAISVHVNMAQCREACQNVARGEASSNGLGSLGRMSQVSQGLILCNRKPLISSM</sequence>
<evidence type="ECO:0000313" key="2">
    <source>
        <dbReference type="Proteomes" id="UP000324222"/>
    </source>
</evidence>